<gene>
    <name evidence="1" type="ORF">BC777_2709</name>
</gene>
<name>A0A2M8W5Z4_9RHOB</name>
<reference evidence="1 2" key="1">
    <citation type="submission" date="2017-11" db="EMBL/GenBank/DDBJ databases">
        <title>Genomic Encyclopedia of Archaeal and Bacterial Type Strains, Phase II (KMG-II): From Individual Species to Whole Genera.</title>
        <authorList>
            <person name="Goeker M."/>
        </authorList>
    </citation>
    <scope>NUCLEOTIDE SEQUENCE [LARGE SCALE GENOMIC DNA]</scope>
    <source>
        <strain evidence="1 2">DSM 29128</strain>
    </source>
</reference>
<evidence type="ECO:0000313" key="1">
    <source>
        <dbReference type="EMBL" id="PJI86340.1"/>
    </source>
</evidence>
<accession>A0A2M8W5Z4</accession>
<evidence type="ECO:0000313" key="2">
    <source>
        <dbReference type="Proteomes" id="UP000228531"/>
    </source>
</evidence>
<dbReference type="EMBL" id="PGTY01000002">
    <property type="protein sequence ID" value="PJI86340.1"/>
    <property type="molecule type" value="Genomic_DNA"/>
</dbReference>
<dbReference type="AlphaFoldDB" id="A0A2M8W5Z4"/>
<keyword evidence="2" id="KW-1185">Reference proteome</keyword>
<comment type="caution">
    <text evidence="1">The sequence shown here is derived from an EMBL/GenBank/DDBJ whole genome shotgun (WGS) entry which is preliminary data.</text>
</comment>
<sequence length="33" mass="3929">MMLRFEERSAFRIQLTAINTKFWFGSGTVFLTE</sequence>
<protein>
    <submittedName>
        <fullName evidence="1">Uncharacterized protein</fullName>
    </submittedName>
</protein>
<dbReference type="Proteomes" id="UP000228531">
    <property type="component" value="Unassembled WGS sequence"/>
</dbReference>
<organism evidence="1 2">
    <name type="scientific">Yoonia maricola</name>
    <dbReference type="NCBI Taxonomy" id="420999"/>
    <lineage>
        <taxon>Bacteria</taxon>
        <taxon>Pseudomonadati</taxon>
        <taxon>Pseudomonadota</taxon>
        <taxon>Alphaproteobacteria</taxon>
        <taxon>Rhodobacterales</taxon>
        <taxon>Paracoccaceae</taxon>
        <taxon>Yoonia</taxon>
    </lineage>
</organism>
<proteinExistence type="predicted"/>